<name>A0AA88JA45_FICCA</name>
<feature type="region of interest" description="Disordered" evidence="1">
    <location>
        <begin position="1"/>
        <end position="40"/>
    </location>
</feature>
<dbReference type="EMBL" id="BTGU01000322">
    <property type="protein sequence ID" value="GMN66410.1"/>
    <property type="molecule type" value="Genomic_DNA"/>
</dbReference>
<evidence type="ECO:0000256" key="1">
    <source>
        <dbReference type="SAM" id="MobiDB-lite"/>
    </source>
</evidence>
<evidence type="ECO:0000313" key="2">
    <source>
        <dbReference type="EMBL" id="GMN66410.1"/>
    </source>
</evidence>
<dbReference type="Proteomes" id="UP001187192">
    <property type="component" value="Unassembled WGS sequence"/>
</dbReference>
<sequence length="112" mass="12690">MLWMPAHATGSPSNLTAPRTTHAASRPGSRHRWPPTPRSSAVGRAYVQLCRSYPPPRLRDCQIRPPRQRRPDRELGSPSPPFFRREQVALPCSSLWRTIVGDAQQHVDKYGI</sequence>
<feature type="compositionally biased region" description="Polar residues" evidence="1">
    <location>
        <begin position="10"/>
        <end position="23"/>
    </location>
</feature>
<proteinExistence type="predicted"/>
<protein>
    <submittedName>
        <fullName evidence="2">Uncharacterized protein</fullName>
    </submittedName>
</protein>
<reference evidence="2" key="1">
    <citation type="submission" date="2023-07" db="EMBL/GenBank/DDBJ databases">
        <title>draft genome sequence of fig (Ficus carica).</title>
        <authorList>
            <person name="Takahashi T."/>
            <person name="Nishimura K."/>
        </authorList>
    </citation>
    <scope>NUCLEOTIDE SEQUENCE</scope>
</reference>
<dbReference type="AlphaFoldDB" id="A0AA88JA45"/>
<keyword evidence="3" id="KW-1185">Reference proteome</keyword>
<organism evidence="2 3">
    <name type="scientific">Ficus carica</name>
    <name type="common">Common fig</name>
    <dbReference type="NCBI Taxonomy" id="3494"/>
    <lineage>
        <taxon>Eukaryota</taxon>
        <taxon>Viridiplantae</taxon>
        <taxon>Streptophyta</taxon>
        <taxon>Embryophyta</taxon>
        <taxon>Tracheophyta</taxon>
        <taxon>Spermatophyta</taxon>
        <taxon>Magnoliopsida</taxon>
        <taxon>eudicotyledons</taxon>
        <taxon>Gunneridae</taxon>
        <taxon>Pentapetalae</taxon>
        <taxon>rosids</taxon>
        <taxon>fabids</taxon>
        <taxon>Rosales</taxon>
        <taxon>Moraceae</taxon>
        <taxon>Ficeae</taxon>
        <taxon>Ficus</taxon>
    </lineage>
</organism>
<gene>
    <name evidence="2" type="ORF">TIFTF001_035489</name>
</gene>
<evidence type="ECO:0000313" key="3">
    <source>
        <dbReference type="Proteomes" id="UP001187192"/>
    </source>
</evidence>
<accession>A0AA88JA45</accession>
<feature type="region of interest" description="Disordered" evidence="1">
    <location>
        <begin position="55"/>
        <end position="83"/>
    </location>
</feature>
<comment type="caution">
    <text evidence="2">The sequence shown here is derived from an EMBL/GenBank/DDBJ whole genome shotgun (WGS) entry which is preliminary data.</text>
</comment>